<name>A0A9W8WCC9_9HYPO</name>
<dbReference type="AlphaFoldDB" id="A0A9W8WCC9"/>
<keyword evidence="1" id="KW-0472">Membrane</keyword>
<organism evidence="2 3">
    <name type="scientific">Fusarium piperis</name>
    <dbReference type="NCBI Taxonomy" id="1435070"/>
    <lineage>
        <taxon>Eukaryota</taxon>
        <taxon>Fungi</taxon>
        <taxon>Dikarya</taxon>
        <taxon>Ascomycota</taxon>
        <taxon>Pezizomycotina</taxon>
        <taxon>Sordariomycetes</taxon>
        <taxon>Hypocreomycetidae</taxon>
        <taxon>Hypocreales</taxon>
        <taxon>Nectriaceae</taxon>
        <taxon>Fusarium</taxon>
        <taxon>Fusarium solani species complex</taxon>
    </lineage>
</organism>
<keyword evidence="1" id="KW-1133">Transmembrane helix</keyword>
<sequence length="89" mass="10491">MLCPSLKDVSLWEKIQNKTKDDVLAFLNRAFLVITVFYAIWYPANKIDKYDASVDARFQKFQDLKKFFMYTLRVEDSDAEEDISKIIGQ</sequence>
<proteinExistence type="predicted"/>
<keyword evidence="1" id="KW-0812">Transmembrane</keyword>
<accession>A0A9W8WCC9</accession>
<keyword evidence="3" id="KW-1185">Reference proteome</keyword>
<evidence type="ECO:0000256" key="1">
    <source>
        <dbReference type="SAM" id="Phobius"/>
    </source>
</evidence>
<dbReference type="EMBL" id="JAPEUR010000118">
    <property type="protein sequence ID" value="KAJ4319787.1"/>
    <property type="molecule type" value="Genomic_DNA"/>
</dbReference>
<protein>
    <submittedName>
        <fullName evidence="2">Uncharacterized protein</fullName>
    </submittedName>
</protein>
<feature type="transmembrane region" description="Helical" evidence="1">
    <location>
        <begin position="23"/>
        <end position="41"/>
    </location>
</feature>
<dbReference type="Proteomes" id="UP001140502">
    <property type="component" value="Unassembled WGS sequence"/>
</dbReference>
<comment type="caution">
    <text evidence="2">The sequence shown here is derived from an EMBL/GenBank/DDBJ whole genome shotgun (WGS) entry which is preliminary data.</text>
</comment>
<evidence type="ECO:0000313" key="3">
    <source>
        <dbReference type="Proteomes" id="UP001140502"/>
    </source>
</evidence>
<evidence type="ECO:0000313" key="2">
    <source>
        <dbReference type="EMBL" id="KAJ4319787.1"/>
    </source>
</evidence>
<reference evidence="2" key="1">
    <citation type="submission" date="2022-10" db="EMBL/GenBank/DDBJ databases">
        <title>Tapping the CABI collections for fungal endophytes: first genome assemblies for Collariella, Neodidymelliopsis, Ascochyta clinopodiicola, Didymella pomorum, Didymosphaeria variabile, Neocosmospora piperis and Neocucurbitaria cava.</title>
        <authorList>
            <person name="Hill R."/>
        </authorList>
    </citation>
    <scope>NUCLEOTIDE SEQUENCE</scope>
    <source>
        <strain evidence="2">IMI 366586</strain>
    </source>
</reference>
<gene>
    <name evidence="2" type="ORF">N0V84_006168</name>
</gene>
<dbReference type="OrthoDB" id="415825at2759"/>